<dbReference type="SUPFAM" id="SSF52743">
    <property type="entry name" value="Subtilisin-like"/>
    <property type="match status" value="1"/>
</dbReference>
<dbReference type="OrthoDB" id="640735at2759"/>
<feature type="domain" description="Subtilisin-like protease fibronectin type-III" evidence="4">
    <location>
        <begin position="311"/>
        <end position="379"/>
    </location>
</feature>
<dbReference type="InterPro" id="IPR045051">
    <property type="entry name" value="SBT"/>
</dbReference>
<dbReference type="InterPro" id="IPR036852">
    <property type="entry name" value="Peptidase_S8/S53_dom_sf"/>
</dbReference>
<dbReference type="Gene3D" id="3.40.50.200">
    <property type="entry name" value="Peptidase S8/S53 domain"/>
    <property type="match status" value="1"/>
</dbReference>
<accession>A0A7J0FQU3</accession>
<evidence type="ECO:0000313" key="5">
    <source>
        <dbReference type="EMBL" id="GFZ01093.1"/>
    </source>
</evidence>
<dbReference type="InterPro" id="IPR041469">
    <property type="entry name" value="Subtilisin-like_FN3"/>
</dbReference>
<keyword evidence="6" id="KW-1185">Reference proteome</keyword>
<dbReference type="Proteomes" id="UP000585474">
    <property type="component" value="Unassembled WGS sequence"/>
</dbReference>
<evidence type="ECO:0000256" key="1">
    <source>
        <dbReference type="ARBA" id="ARBA00011073"/>
    </source>
</evidence>
<comment type="caution">
    <text evidence="5">The sequence shown here is derived from an EMBL/GenBank/DDBJ whole genome shotgun (WGS) entry which is preliminary data.</text>
</comment>
<dbReference type="Pfam" id="PF00082">
    <property type="entry name" value="Peptidase_S8"/>
    <property type="match status" value="1"/>
</dbReference>
<dbReference type="GO" id="GO:0006508">
    <property type="term" value="P:proteolysis"/>
    <property type="evidence" value="ECO:0007669"/>
    <property type="project" value="InterPro"/>
</dbReference>
<reference evidence="5 6" key="1">
    <citation type="submission" date="2019-07" db="EMBL/GenBank/DDBJ databases">
        <title>De Novo Assembly of kiwifruit Actinidia rufa.</title>
        <authorList>
            <person name="Sugita-Konishi S."/>
            <person name="Sato K."/>
            <person name="Mori E."/>
            <person name="Abe Y."/>
            <person name="Kisaki G."/>
            <person name="Hamano K."/>
            <person name="Suezawa K."/>
            <person name="Otani M."/>
            <person name="Fukuda T."/>
            <person name="Manabe T."/>
            <person name="Gomi K."/>
            <person name="Tabuchi M."/>
            <person name="Akimitsu K."/>
            <person name="Kataoka I."/>
        </authorList>
    </citation>
    <scope>NUCLEOTIDE SEQUENCE [LARGE SCALE GENOMIC DNA]</scope>
    <source>
        <strain evidence="6">cv. Fuchu</strain>
    </source>
</reference>
<evidence type="ECO:0000313" key="6">
    <source>
        <dbReference type="Proteomes" id="UP000585474"/>
    </source>
</evidence>
<evidence type="ECO:0000259" key="3">
    <source>
        <dbReference type="Pfam" id="PF00082"/>
    </source>
</evidence>
<dbReference type="Gene3D" id="2.60.40.2310">
    <property type="match status" value="1"/>
</dbReference>
<comment type="similarity">
    <text evidence="1">Belongs to the peptidase S8 family.</text>
</comment>
<evidence type="ECO:0000259" key="4">
    <source>
        <dbReference type="Pfam" id="PF17766"/>
    </source>
</evidence>
<dbReference type="AlphaFoldDB" id="A0A7J0FQU3"/>
<evidence type="ECO:0000256" key="2">
    <source>
        <dbReference type="ARBA" id="ARBA00022729"/>
    </source>
</evidence>
<protein>
    <submittedName>
        <fullName evidence="5">PA-domain containing subtilase family protein</fullName>
    </submittedName>
</protein>
<sequence>MEQKLTGPGWRDRQLSFTLSPPRPCWFHRWSTASTLPENYTASVISLTQISSGTISCAYDKTENHQNQKLRSLLVLSDLAERNNSGTEAVGLLHAAGALWEYYNLNMVRSRSGRAVDFTARARILDRRRAIYNGQAPLVASYSSRGPDVNNALLRTADVMKPNIMTPGSSILAAWSPNSKGDEFRKGKHRKLVGNCFWKLFPGKLSENPPGKNLHYCLEQAGPLHTAGIAALIKQKYPQWSPSTITSAMMTTAELIDESGAPILAQNINQLAPATPFDFGAGFINPYRAIDPGPAFNTDFNHYVRKPWCSDLNTASVAVSNLVGLRNVTRRVTNVGHDDKKYRVVVREAFGVKVGVFPKVLEIRLNASRQPRLVLEATKAYTFGGSGVTGK</sequence>
<dbReference type="GO" id="GO:0004252">
    <property type="term" value="F:serine-type endopeptidase activity"/>
    <property type="evidence" value="ECO:0007669"/>
    <property type="project" value="InterPro"/>
</dbReference>
<proteinExistence type="inferred from homology"/>
<keyword evidence="2" id="KW-0732">Signal</keyword>
<name>A0A7J0FQU3_9ERIC</name>
<organism evidence="5 6">
    <name type="scientific">Actinidia rufa</name>
    <dbReference type="NCBI Taxonomy" id="165716"/>
    <lineage>
        <taxon>Eukaryota</taxon>
        <taxon>Viridiplantae</taxon>
        <taxon>Streptophyta</taxon>
        <taxon>Embryophyta</taxon>
        <taxon>Tracheophyta</taxon>
        <taxon>Spermatophyta</taxon>
        <taxon>Magnoliopsida</taxon>
        <taxon>eudicotyledons</taxon>
        <taxon>Gunneridae</taxon>
        <taxon>Pentapetalae</taxon>
        <taxon>asterids</taxon>
        <taxon>Ericales</taxon>
        <taxon>Actinidiaceae</taxon>
        <taxon>Actinidia</taxon>
    </lineage>
</organism>
<dbReference type="Pfam" id="PF17766">
    <property type="entry name" value="fn3_6"/>
    <property type="match status" value="1"/>
</dbReference>
<dbReference type="EMBL" id="BJWL01000014">
    <property type="protein sequence ID" value="GFZ01093.1"/>
    <property type="molecule type" value="Genomic_DNA"/>
</dbReference>
<dbReference type="PANTHER" id="PTHR10795">
    <property type="entry name" value="PROPROTEIN CONVERTASE SUBTILISIN/KEXIN"/>
    <property type="match status" value="1"/>
</dbReference>
<feature type="domain" description="Peptidase S8/S53" evidence="3">
    <location>
        <begin position="135"/>
        <end position="265"/>
    </location>
</feature>
<dbReference type="InterPro" id="IPR000209">
    <property type="entry name" value="Peptidase_S8/S53_dom"/>
</dbReference>
<gene>
    <name evidence="5" type="ORF">Acr_14g0007280</name>
</gene>